<name>A0A0E9W8E7_ANGAN</name>
<protein>
    <submittedName>
        <fullName evidence="1">Uncharacterized protein</fullName>
    </submittedName>
</protein>
<dbReference type="AlphaFoldDB" id="A0A0E9W8E7"/>
<proteinExistence type="predicted"/>
<reference evidence="1" key="1">
    <citation type="submission" date="2014-11" db="EMBL/GenBank/DDBJ databases">
        <authorList>
            <person name="Amaro Gonzalez C."/>
        </authorList>
    </citation>
    <scope>NUCLEOTIDE SEQUENCE</scope>
</reference>
<dbReference type="EMBL" id="GBXM01021913">
    <property type="protein sequence ID" value="JAH86664.1"/>
    <property type="molecule type" value="Transcribed_RNA"/>
</dbReference>
<accession>A0A0E9W8E7</accession>
<reference evidence="1" key="2">
    <citation type="journal article" date="2015" name="Fish Shellfish Immunol.">
        <title>Early steps in the European eel (Anguilla anguilla)-Vibrio vulnificus interaction in the gills: Role of the RtxA13 toxin.</title>
        <authorList>
            <person name="Callol A."/>
            <person name="Pajuelo D."/>
            <person name="Ebbesson L."/>
            <person name="Teles M."/>
            <person name="MacKenzie S."/>
            <person name="Amaro C."/>
        </authorList>
    </citation>
    <scope>NUCLEOTIDE SEQUENCE</scope>
</reference>
<sequence length="63" mass="7131">MVLCTTDLIPCCCKSKLTRFRWGYLLFQMIVSHLSRTGKGLSGAVRIDNMWRGKKSALPDPKT</sequence>
<evidence type="ECO:0000313" key="1">
    <source>
        <dbReference type="EMBL" id="JAH86664.1"/>
    </source>
</evidence>
<organism evidence="1">
    <name type="scientific">Anguilla anguilla</name>
    <name type="common">European freshwater eel</name>
    <name type="synonym">Muraena anguilla</name>
    <dbReference type="NCBI Taxonomy" id="7936"/>
    <lineage>
        <taxon>Eukaryota</taxon>
        <taxon>Metazoa</taxon>
        <taxon>Chordata</taxon>
        <taxon>Craniata</taxon>
        <taxon>Vertebrata</taxon>
        <taxon>Euteleostomi</taxon>
        <taxon>Actinopterygii</taxon>
        <taxon>Neopterygii</taxon>
        <taxon>Teleostei</taxon>
        <taxon>Anguilliformes</taxon>
        <taxon>Anguillidae</taxon>
        <taxon>Anguilla</taxon>
    </lineage>
</organism>